<evidence type="ECO:0000313" key="5">
    <source>
        <dbReference type="Proteomes" id="UP000248745"/>
    </source>
</evidence>
<dbReference type="Gene3D" id="3.40.50.720">
    <property type="entry name" value="NAD(P)-binding Rossmann-like Domain"/>
    <property type="match status" value="1"/>
</dbReference>
<dbReference type="CDD" id="cd05233">
    <property type="entry name" value="SDR_c"/>
    <property type="match status" value="1"/>
</dbReference>
<organism evidence="4 5">
    <name type="scientific">Taibaiella soli</name>
    <dbReference type="NCBI Taxonomy" id="1649169"/>
    <lineage>
        <taxon>Bacteria</taxon>
        <taxon>Pseudomonadati</taxon>
        <taxon>Bacteroidota</taxon>
        <taxon>Chitinophagia</taxon>
        <taxon>Chitinophagales</taxon>
        <taxon>Chitinophagaceae</taxon>
        <taxon>Taibaiella</taxon>
    </lineage>
</organism>
<protein>
    <submittedName>
        <fullName evidence="4">Short-chain dehydrogenase</fullName>
    </submittedName>
</protein>
<dbReference type="GO" id="GO:0016020">
    <property type="term" value="C:membrane"/>
    <property type="evidence" value="ECO:0007669"/>
    <property type="project" value="TreeGrafter"/>
</dbReference>
<dbReference type="SUPFAM" id="SSF51735">
    <property type="entry name" value="NAD(P)-binding Rossmann-fold domains"/>
    <property type="match status" value="1"/>
</dbReference>
<dbReference type="AlphaFoldDB" id="A0A2W2A7Q9"/>
<dbReference type="InterPro" id="IPR020904">
    <property type="entry name" value="Sc_DH/Rdtase_CS"/>
</dbReference>
<dbReference type="PANTHER" id="PTHR44196:SF1">
    <property type="entry name" value="DEHYDROGENASE_REDUCTASE SDR FAMILY MEMBER 7B"/>
    <property type="match status" value="1"/>
</dbReference>
<proteinExistence type="inferred from homology"/>
<dbReference type="PROSITE" id="PS00061">
    <property type="entry name" value="ADH_SHORT"/>
    <property type="match status" value="1"/>
</dbReference>
<dbReference type="InterPro" id="IPR002347">
    <property type="entry name" value="SDR_fam"/>
</dbReference>
<comment type="similarity">
    <text evidence="1 3">Belongs to the short-chain dehydrogenases/reductases (SDR) family.</text>
</comment>
<dbReference type="RefSeq" id="WP_111000531.1">
    <property type="nucleotide sequence ID" value="NZ_QKTW01000025.1"/>
</dbReference>
<dbReference type="GO" id="GO:0016491">
    <property type="term" value="F:oxidoreductase activity"/>
    <property type="evidence" value="ECO:0007669"/>
    <property type="project" value="UniProtKB-KW"/>
</dbReference>
<evidence type="ECO:0000256" key="3">
    <source>
        <dbReference type="RuleBase" id="RU000363"/>
    </source>
</evidence>
<gene>
    <name evidence="4" type="ORF">DN068_19025</name>
</gene>
<dbReference type="OrthoDB" id="9775296at2"/>
<dbReference type="PRINTS" id="PR00081">
    <property type="entry name" value="GDHRDH"/>
</dbReference>
<keyword evidence="2" id="KW-0560">Oxidoreductase</keyword>
<accession>A0A2W2A7Q9</accession>
<comment type="caution">
    <text evidence="4">The sequence shown here is derived from an EMBL/GenBank/DDBJ whole genome shotgun (WGS) entry which is preliminary data.</text>
</comment>
<dbReference type="PRINTS" id="PR00080">
    <property type="entry name" value="SDRFAMILY"/>
</dbReference>
<keyword evidence="5" id="KW-1185">Reference proteome</keyword>
<dbReference type="EMBL" id="QKTW01000025">
    <property type="protein sequence ID" value="PZF71385.1"/>
    <property type="molecule type" value="Genomic_DNA"/>
</dbReference>
<dbReference type="PANTHER" id="PTHR44196">
    <property type="entry name" value="DEHYDROGENASE/REDUCTASE SDR FAMILY MEMBER 7B"/>
    <property type="match status" value="1"/>
</dbReference>
<sequence length="238" mass="26024">MKKNMQYAVVTGATQGIGKAIAERLLKEGFSVAICARSEQDLTVLQNEWSAQYPAAKVLCIAADFTKQEDVTMFSAKVTEAFPQVDILINNAGIFIPGLLAEEPEGLLETLMQVNLYSAYHLTRALLPDMKAKRTGHIFNMCSVASLKSYPNGGSYSITKYALLGFSENLREELKNDNIKVTSICPGATNSRSWEGSGIPADRIMSSEDVANMLWATYTLSAQADVELLVMRPVKGDL</sequence>
<evidence type="ECO:0000313" key="4">
    <source>
        <dbReference type="EMBL" id="PZF71385.1"/>
    </source>
</evidence>
<dbReference type="Pfam" id="PF00106">
    <property type="entry name" value="adh_short"/>
    <property type="match status" value="1"/>
</dbReference>
<dbReference type="Proteomes" id="UP000248745">
    <property type="component" value="Unassembled WGS sequence"/>
</dbReference>
<dbReference type="InterPro" id="IPR036291">
    <property type="entry name" value="NAD(P)-bd_dom_sf"/>
</dbReference>
<name>A0A2W2A7Q9_9BACT</name>
<evidence type="ECO:0000256" key="1">
    <source>
        <dbReference type="ARBA" id="ARBA00006484"/>
    </source>
</evidence>
<reference evidence="4 5" key="1">
    <citation type="submission" date="2018-06" db="EMBL/GenBank/DDBJ databases">
        <title>Mucibacter soli gen. nov., sp. nov., a new member of the family Chitinophagaceae producing mucin.</title>
        <authorList>
            <person name="Kim M.-K."/>
            <person name="Park S."/>
            <person name="Kim T.-S."/>
            <person name="Joung Y."/>
            <person name="Han J.-H."/>
            <person name="Kim S.B."/>
        </authorList>
    </citation>
    <scope>NUCLEOTIDE SEQUENCE [LARGE SCALE GENOMIC DNA]</scope>
    <source>
        <strain evidence="4 5">R1-15</strain>
    </source>
</reference>
<dbReference type="PIRSF" id="PIRSF000126">
    <property type="entry name" value="11-beta-HSD1"/>
    <property type="match status" value="1"/>
</dbReference>
<evidence type="ECO:0000256" key="2">
    <source>
        <dbReference type="ARBA" id="ARBA00023002"/>
    </source>
</evidence>